<feature type="compositionally biased region" description="Basic and acidic residues" evidence="1">
    <location>
        <begin position="391"/>
        <end position="413"/>
    </location>
</feature>
<gene>
    <name evidence="3" type="ORF">METZ01_LOCUS143484</name>
</gene>
<dbReference type="CDD" id="cd01029">
    <property type="entry name" value="TOPRIM_primases"/>
    <property type="match status" value="1"/>
</dbReference>
<dbReference type="InterPro" id="IPR044876">
    <property type="entry name" value="HRDC_dom_sf"/>
</dbReference>
<dbReference type="Pfam" id="PF00570">
    <property type="entry name" value="HRDC"/>
    <property type="match status" value="1"/>
</dbReference>
<dbReference type="GO" id="GO:0000166">
    <property type="term" value="F:nucleotide binding"/>
    <property type="evidence" value="ECO:0007669"/>
    <property type="project" value="InterPro"/>
</dbReference>
<feature type="region of interest" description="Disordered" evidence="1">
    <location>
        <begin position="360"/>
        <end position="430"/>
    </location>
</feature>
<dbReference type="SUPFAM" id="SSF47819">
    <property type="entry name" value="HRDC-like"/>
    <property type="match status" value="1"/>
</dbReference>
<accession>A0A381ZN03</accession>
<dbReference type="Gene3D" id="3.90.580.10">
    <property type="entry name" value="Zinc finger, CHC2-type domain"/>
    <property type="match status" value="1"/>
</dbReference>
<organism evidence="3">
    <name type="scientific">marine metagenome</name>
    <dbReference type="NCBI Taxonomy" id="408172"/>
    <lineage>
        <taxon>unclassified sequences</taxon>
        <taxon>metagenomes</taxon>
        <taxon>ecological metagenomes</taxon>
    </lineage>
</organism>
<protein>
    <recommendedName>
        <fullName evidence="2">HRDC domain-containing protein</fullName>
    </recommendedName>
</protein>
<dbReference type="AlphaFoldDB" id="A0A381ZN03"/>
<sequence>MAECPCHEDRTPSLHITQKLDGDGAILFHCHGCQVGIREFCEVIGISPTQLFPRSEPRGSSGQMVLTATYTYENSAGEPVMQTLRYRTGDGHKTFRAKRNQNDEWEWGAPENPADRPLYRLPEVLKQVAAGGEVFVVEGEKDVETLREKGEVATTNPGGAGKWLRHHTESLAGATVVVIADKDDSGLAHALHVASELRKAGSAVEVLRAATGKDVSDHIGAGLLRKDLEIVPEGVEDEFTRFVELLNEFDSTLPTSIRFEMAREALSESLEGARPDTSTELSDDSDRLVERLKSFRSDKAREKGIPPYCVFHNATVEELVKTKPRNHQELLEVKGIGPSNSESYGDEILQILWEDSQVVSRGPISRSNRSESESRRSGRIPDPVRGIDSTEPLRHHGEDLRSFIDEPDFENRDQWFQADEDGYRPGGANS</sequence>
<dbReference type="SMART" id="SM00341">
    <property type="entry name" value="HRDC"/>
    <property type="match status" value="1"/>
</dbReference>
<dbReference type="GO" id="GO:0006260">
    <property type="term" value="P:DNA replication"/>
    <property type="evidence" value="ECO:0007669"/>
    <property type="project" value="InterPro"/>
</dbReference>
<dbReference type="GO" id="GO:0003677">
    <property type="term" value="F:DNA binding"/>
    <property type="evidence" value="ECO:0007669"/>
    <property type="project" value="InterPro"/>
</dbReference>
<dbReference type="InterPro" id="IPR002121">
    <property type="entry name" value="HRDC_dom"/>
</dbReference>
<dbReference type="InterPro" id="IPR034154">
    <property type="entry name" value="TOPRIM_DnaG/twinkle"/>
</dbReference>
<dbReference type="SUPFAM" id="SSF56731">
    <property type="entry name" value="DNA primase core"/>
    <property type="match status" value="1"/>
</dbReference>
<dbReference type="EMBL" id="UINC01021966">
    <property type="protein sequence ID" value="SVA90630.1"/>
    <property type="molecule type" value="Genomic_DNA"/>
</dbReference>
<reference evidence="3" key="1">
    <citation type="submission" date="2018-05" db="EMBL/GenBank/DDBJ databases">
        <authorList>
            <person name="Lanie J.A."/>
            <person name="Ng W.-L."/>
            <person name="Kazmierczak K.M."/>
            <person name="Andrzejewski T.M."/>
            <person name="Davidsen T.M."/>
            <person name="Wayne K.J."/>
            <person name="Tettelin H."/>
            <person name="Glass J.I."/>
            <person name="Rusch D."/>
            <person name="Podicherti R."/>
            <person name="Tsui H.-C.T."/>
            <person name="Winkler M.E."/>
        </authorList>
    </citation>
    <scope>NUCLEOTIDE SEQUENCE</scope>
</reference>
<evidence type="ECO:0000313" key="3">
    <source>
        <dbReference type="EMBL" id="SVA90630.1"/>
    </source>
</evidence>
<feature type="domain" description="HRDC" evidence="2">
    <location>
        <begin position="282"/>
        <end position="362"/>
    </location>
</feature>
<evidence type="ECO:0000256" key="1">
    <source>
        <dbReference type="SAM" id="MobiDB-lite"/>
    </source>
</evidence>
<dbReference type="InterPro" id="IPR010997">
    <property type="entry name" value="HRDC-like_sf"/>
</dbReference>
<dbReference type="GO" id="GO:0008270">
    <property type="term" value="F:zinc ion binding"/>
    <property type="evidence" value="ECO:0007669"/>
    <property type="project" value="InterPro"/>
</dbReference>
<proteinExistence type="predicted"/>
<dbReference type="Gene3D" id="1.10.150.80">
    <property type="entry name" value="HRDC domain"/>
    <property type="match status" value="1"/>
</dbReference>
<name>A0A381ZN03_9ZZZZ</name>
<dbReference type="InterPro" id="IPR036977">
    <property type="entry name" value="DNA_primase_Znf_CHC2"/>
</dbReference>
<evidence type="ECO:0000259" key="2">
    <source>
        <dbReference type="PROSITE" id="PS50967"/>
    </source>
</evidence>
<dbReference type="PROSITE" id="PS50967">
    <property type="entry name" value="HRDC"/>
    <property type="match status" value="1"/>
</dbReference>
<dbReference type="Gene3D" id="3.40.1360.10">
    <property type="match status" value="1"/>
</dbReference>